<gene>
    <name evidence="6" type="ORF">EJG51_011670</name>
</gene>
<evidence type="ECO:0000256" key="3">
    <source>
        <dbReference type="ARBA" id="ARBA00023235"/>
    </source>
</evidence>
<dbReference type="PANTHER" id="PTHR11122:SF13">
    <property type="entry name" value="GLUCOSE-6-PHOSPHATE 1-EPIMERASE"/>
    <property type="match status" value="1"/>
</dbReference>
<evidence type="ECO:0000256" key="2">
    <source>
        <dbReference type="ARBA" id="ARBA00005866"/>
    </source>
</evidence>
<keyword evidence="3 4" id="KW-0413">Isomerase</keyword>
<proteinExistence type="inferred from homology"/>
<dbReference type="InterPro" id="IPR008183">
    <property type="entry name" value="Aldose_1/G6P_1-epimerase"/>
</dbReference>
<dbReference type="SUPFAM" id="SSF74650">
    <property type="entry name" value="Galactose mutarotase-like"/>
    <property type="match status" value="1"/>
</dbReference>
<keyword evidence="7" id="KW-1185">Reference proteome</keyword>
<dbReference type="GO" id="GO:0030246">
    <property type="term" value="F:carbohydrate binding"/>
    <property type="evidence" value="ECO:0007669"/>
    <property type="project" value="UniProtKB-UniRule"/>
</dbReference>
<dbReference type="Proteomes" id="UP000274350">
    <property type="component" value="Chromosome"/>
</dbReference>
<evidence type="ECO:0000313" key="7">
    <source>
        <dbReference type="Proteomes" id="UP000274350"/>
    </source>
</evidence>
<dbReference type="InterPro" id="IPR014718">
    <property type="entry name" value="GH-type_carb-bd"/>
</dbReference>
<dbReference type="Gene3D" id="2.70.98.10">
    <property type="match status" value="1"/>
</dbReference>
<name>A0A6M4A8N3_9BURK</name>
<dbReference type="EC" id="5.1.3.15" evidence="4"/>
<organism evidence="6 7">
    <name type="scientific">Undibacterium piscinae</name>
    <dbReference type="NCBI Taxonomy" id="2495591"/>
    <lineage>
        <taxon>Bacteria</taxon>
        <taxon>Pseudomonadati</taxon>
        <taxon>Pseudomonadota</taxon>
        <taxon>Betaproteobacteria</taxon>
        <taxon>Burkholderiales</taxon>
        <taxon>Oxalobacteraceae</taxon>
        <taxon>Undibacterium</taxon>
    </lineage>
</organism>
<comment type="catalytic activity">
    <reaction evidence="1">
        <text>alpha-D-glucose 6-phosphate = beta-D-glucose 6-phosphate</text>
        <dbReference type="Rhea" id="RHEA:16249"/>
        <dbReference type="ChEBI" id="CHEBI:58225"/>
        <dbReference type="ChEBI" id="CHEBI:58247"/>
        <dbReference type="EC" id="5.1.3.15"/>
    </reaction>
</comment>
<dbReference type="GO" id="GO:0005975">
    <property type="term" value="P:carbohydrate metabolic process"/>
    <property type="evidence" value="ECO:0007669"/>
    <property type="project" value="InterPro"/>
</dbReference>
<dbReference type="GO" id="GO:0005737">
    <property type="term" value="C:cytoplasm"/>
    <property type="evidence" value="ECO:0007669"/>
    <property type="project" value="TreeGrafter"/>
</dbReference>
<feature type="active site" evidence="5">
    <location>
        <position position="249"/>
    </location>
</feature>
<reference evidence="6 7" key="1">
    <citation type="journal article" date="2019" name="Int. J. Syst. Evol. Microbiol.">
        <title>Undibacterium piscinae sp. nov., isolated from Korean shiner intestine.</title>
        <authorList>
            <person name="Lee S.Y."/>
            <person name="Kang W."/>
            <person name="Kim P.S."/>
            <person name="Kim H.S."/>
            <person name="Sung H."/>
            <person name="Shin N.R."/>
            <person name="Whon T.W."/>
            <person name="Yun J.H."/>
            <person name="Lee J.Y."/>
            <person name="Lee J.Y."/>
            <person name="Jung M.J."/>
            <person name="Jeong Y.S."/>
            <person name="Tak E.J."/>
            <person name="Han J.E."/>
            <person name="Hyun D.W."/>
            <person name="Kang M.S."/>
            <person name="Lee K.E."/>
            <person name="Lee B.H."/>
            <person name="Bae J.W."/>
        </authorList>
    </citation>
    <scope>NUCLEOTIDE SEQUENCE [LARGE SCALE GENOMIC DNA]</scope>
    <source>
        <strain evidence="6 7">S11R28</strain>
    </source>
</reference>
<dbReference type="GO" id="GO:0047938">
    <property type="term" value="F:glucose-6-phosphate 1-epimerase activity"/>
    <property type="evidence" value="ECO:0007669"/>
    <property type="project" value="UniProtKB-UniRule"/>
</dbReference>
<dbReference type="EMBL" id="CP051152">
    <property type="protein sequence ID" value="QJQ06399.1"/>
    <property type="molecule type" value="Genomic_DNA"/>
</dbReference>
<evidence type="ECO:0000313" key="6">
    <source>
        <dbReference type="EMBL" id="QJQ06399.1"/>
    </source>
</evidence>
<dbReference type="CDD" id="cd09020">
    <property type="entry name" value="D-hex-6-P-epi_like"/>
    <property type="match status" value="1"/>
</dbReference>
<dbReference type="InterPro" id="IPR025532">
    <property type="entry name" value="G6P_1-epimerase"/>
</dbReference>
<protein>
    <recommendedName>
        <fullName evidence="4">Putative glucose-6-phosphate 1-epimerase</fullName>
        <ecNumber evidence="4">5.1.3.15</ecNumber>
    </recommendedName>
</protein>
<evidence type="ECO:0000256" key="5">
    <source>
        <dbReference type="PIRSR" id="PIRSR016020-1"/>
    </source>
</evidence>
<evidence type="ECO:0000256" key="4">
    <source>
        <dbReference type="PIRNR" id="PIRNR016020"/>
    </source>
</evidence>
<dbReference type="PIRSF" id="PIRSF016020">
    <property type="entry name" value="PHexose_mutarotase"/>
    <property type="match status" value="1"/>
</dbReference>
<dbReference type="InterPro" id="IPR011013">
    <property type="entry name" value="Gal_mutarotase_sf_dom"/>
</dbReference>
<evidence type="ECO:0000256" key="1">
    <source>
        <dbReference type="ARBA" id="ARBA00001096"/>
    </source>
</evidence>
<dbReference type="Pfam" id="PF01263">
    <property type="entry name" value="Aldose_epim"/>
    <property type="match status" value="1"/>
</dbReference>
<accession>A0A6M4A8N3</accession>
<dbReference type="AlphaFoldDB" id="A0A6M4A8N3"/>
<dbReference type="KEGG" id="upi:EJG51_011670"/>
<sequence length="277" mass="29526">MTKMESVILQAGDGATASLYTHGAHLCSWIPAGGKEQLFLSKTSELREGVAIRGGVPVIFPQFAGLGSLPKHGFARTATWRLLRAGQIDGGAAQAVFELTENIARLQLWPQVFRAELSVTIGGDRLEIGLSVSNCGDTPFNFTCALHTYLALEQISAARLHGLTGLHYRDSVTGVSGCLDADPSLQIQGEIDRIYAGLAAPLELRQPHQTTLISQTGFSDAVVWNPGAEKGSTLSDLEPDGYQRMVCVEAATIMQPVHLAAGMSWSGSQSLRVLPGN</sequence>
<feature type="active site" evidence="5">
    <location>
        <position position="147"/>
    </location>
</feature>
<dbReference type="OrthoDB" id="9790727at2"/>
<dbReference type="PANTHER" id="PTHR11122">
    <property type="entry name" value="APOSPORY-ASSOCIATED PROTEIN C-RELATED"/>
    <property type="match status" value="1"/>
</dbReference>
<comment type="similarity">
    <text evidence="2 4">Belongs to the glucose-6-phosphate 1-epimerase family.</text>
</comment>